<accession>A0A091E5N8</accession>
<keyword evidence="5" id="KW-0378">Hydrolase</keyword>
<dbReference type="InterPro" id="IPR050892">
    <property type="entry name" value="ADP-ribose_metab_enzymes"/>
</dbReference>
<dbReference type="InterPro" id="IPR043472">
    <property type="entry name" value="Macro_dom-like"/>
</dbReference>
<evidence type="ECO:0000256" key="10">
    <source>
        <dbReference type="ARBA" id="ARBA00069725"/>
    </source>
</evidence>
<evidence type="ECO:0000256" key="7">
    <source>
        <dbReference type="ARBA" id="ARBA00023242"/>
    </source>
</evidence>
<evidence type="ECO:0000256" key="12">
    <source>
        <dbReference type="ARBA" id="ARBA00078888"/>
    </source>
</evidence>
<evidence type="ECO:0000259" key="16">
    <source>
        <dbReference type="PROSITE" id="PS51154"/>
    </source>
</evidence>
<protein>
    <recommendedName>
        <fullName evidence="10">ADP-ribose glycohydrolase OARD1</fullName>
    </recommendedName>
    <alternativeName>
        <fullName evidence="12">O-acetyl-ADP-ribose deacetylase 1</fullName>
    </alternativeName>
    <alternativeName>
        <fullName evidence="11">Terminal ADP-ribose protein glycohydrolase 1</fullName>
    </alternativeName>
    <alternativeName>
        <fullName evidence="13">[Protein ADP-ribosylglutamate] hydrolase OARD1</fullName>
    </alternativeName>
</protein>
<feature type="domain" description="Macro" evidence="16">
    <location>
        <begin position="129"/>
        <end position="281"/>
    </location>
</feature>
<feature type="signal peptide" evidence="15">
    <location>
        <begin position="1"/>
        <end position="31"/>
    </location>
</feature>
<keyword evidence="15" id="KW-0732">Signal</keyword>
<gene>
    <name evidence="17" type="ORF">H920_08178</name>
</gene>
<keyword evidence="4" id="KW-0158">Chromosome</keyword>
<evidence type="ECO:0000256" key="5">
    <source>
        <dbReference type="ARBA" id="ARBA00022801"/>
    </source>
</evidence>
<name>A0A091E5N8_FUKDA</name>
<dbReference type="SMART" id="SM00506">
    <property type="entry name" value="A1pp"/>
    <property type="match status" value="1"/>
</dbReference>
<evidence type="ECO:0000313" key="17">
    <source>
        <dbReference type="EMBL" id="KFO30416.1"/>
    </source>
</evidence>
<dbReference type="PROSITE" id="PS51154">
    <property type="entry name" value="MACRO"/>
    <property type="match status" value="1"/>
</dbReference>
<evidence type="ECO:0000256" key="15">
    <source>
        <dbReference type="SAM" id="SignalP"/>
    </source>
</evidence>
<evidence type="ECO:0000256" key="13">
    <source>
        <dbReference type="ARBA" id="ARBA00080860"/>
    </source>
</evidence>
<dbReference type="CDD" id="cd02901">
    <property type="entry name" value="Macro_Poa1p-like"/>
    <property type="match status" value="1"/>
</dbReference>
<dbReference type="PANTHER" id="PTHR12521:SF0">
    <property type="entry name" value="ADP-RIBOSE GLYCOHYDROLASE OARD1"/>
    <property type="match status" value="1"/>
</dbReference>
<keyword evidence="18" id="KW-1185">Reference proteome</keyword>
<dbReference type="AlphaFoldDB" id="A0A091E5N8"/>
<evidence type="ECO:0000313" key="18">
    <source>
        <dbReference type="Proteomes" id="UP000028990"/>
    </source>
</evidence>
<dbReference type="GO" id="GO:0005694">
    <property type="term" value="C:chromosome"/>
    <property type="evidence" value="ECO:0007669"/>
    <property type="project" value="UniProtKB-SubCell"/>
</dbReference>
<evidence type="ECO:0000256" key="6">
    <source>
        <dbReference type="ARBA" id="ARBA00022990"/>
    </source>
</evidence>
<dbReference type="Proteomes" id="UP000028990">
    <property type="component" value="Unassembled WGS sequence"/>
</dbReference>
<dbReference type="InterPro" id="IPR002589">
    <property type="entry name" value="Macro_dom"/>
</dbReference>
<evidence type="ECO:0000256" key="2">
    <source>
        <dbReference type="ARBA" id="ARBA00004604"/>
    </source>
</evidence>
<dbReference type="eggNOG" id="ENOG502RXG1">
    <property type="taxonomic scope" value="Eukaryota"/>
</dbReference>
<dbReference type="GO" id="GO:0016787">
    <property type="term" value="F:hydrolase activity"/>
    <property type="evidence" value="ECO:0007669"/>
    <property type="project" value="UniProtKB-KW"/>
</dbReference>
<dbReference type="EMBL" id="KN122441">
    <property type="protein sequence ID" value="KFO30416.1"/>
    <property type="molecule type" value="Genomic_DNA"/>
</dbReference>
<comment type="catalytic activity">
    <reaction evidence="8">
        <text>alpha-NAD(+) + H2O = ADP-D-ribose + nicotinamide + H(+)</text>
        <dbReference type="Rhea" id="RHEA:68792"/>
        <dbReference type="ChEBI" id="CHEBI:15377"/>
        <dbReference type="ChEBI" id="CHEBI:15378"/>
        <dbReference type="ChEBI" id="CHEBI:17154"/>
        <dbReference type="ChEBI" id="CHEBI:57967"/>
        <dbReference type="ChEBI" id="CHEBI:77017"/>
    </reaction>
</comment>
<feature type="region of interest" description="Disordered" evidence="14">
    <location>
        <begin position="69"/>
        <end position="97"/>
    </location>
</feature>
<proteinExistence type="predicted"/>
<comment type="function">
    <text evidence="9">ADP-ribose glycohydrolase that hydrolyzes ADP-ribose and acts on different substrates, such as proteins ADP-ribosylated on glutamate and O-acetyl-ADP-D-ribose. Specifically acts as a glutamate mono-ADP-ribosylhydrolase by mediating the removal of mono-ADP-ribose attached to glutamate residues on proteins. Does not act on poly-ADP-ribosylated proteins: the poly-ADP-ribose chain of poly-ADP-ribosylated glutamate residues must by hydrolyzed into mono-ADP-ribosylated glutamate by PARG to become a substrate for OARD1. Deacetylates O-acetyl-ADP ribose, a signaling molecule generated by the deacetylation of acetylated lysine residues in histones and other proteins. Catalyzes the deacylation of O-acetyl-ADP-ribose, O-propionyl-ADP-ribose and O-butyryl-ADP-ribose, yielding ADP-ribose plus acetate, propionate and butyrate, respectively.</text>
</comment>
<keyword evidence="6" id="KW-0007">Acetylation</keyword>
<dbReference type="STRING" id="885580.ENSFDAP00000014205"/>
<dbReference type="PANTHER" id="PTHR12521">
    <property type="entry name" value="PROTEIN C6ORF130"/>
    <property type="match status" value="1"/>
</dbReference>
<dbReference type="Gene3D" id="3.40.220.10">
    <property type="entry name" value="Leucine Aminopeptidase, subunit E, domain 1"/>
    <property type="match status" value="1"/>
</dbReference>
<evidence type="ECO:0000256" key="4">
    <source>
        <dbReference type="ARBA" id="ARBA00022454"/>
    </source>
</evidence>
<organism evidence="17 18">
    <name type="scientific">Fukomys damarensis</name>
    <name type="common">Damaraland mole rat</name>
    <name type="synonym">Cryptomys damarensis</name>
    <dbReference type="NCBI Taxonomy" id="885580"/>
    <lineage>
        <taxon>Eukaryota</taxon>
        <taxon>Metazoa</taxon>
        <taxon>Chordata</taxon>
        <taxon>Craniata</taxon>
        <taxon>Vertebrata</taxon>
        <taxon>Euteleostomi</taxon>
        <taxon>Mammalia</taxon>
        <taxon>Eutheria</taxon>
        <taxon>Euarchontoglires</taxon>
        <taxon>Glires</taxon>
        <taxon>Rodentia</taxon>
        <taxon>Hystricomorpha</taxon>
        <taxon>Bathyergidae</taxon>
        <taxon>Fukomys</taxon>
    </lineage>
</organism>
<sequence length="281" mass="31225">MVSETRQSGRWGRLWAAGYWLLILTVPRSPGSLPALIGSSTGLRNPIRGSSRRCRRHCRCLAKWRTRTKGNQASLQPPPRRRLGNHAPNPSWARSAPSSARQCAGALAEDKSCENSDSVSWPAALMKIQKEAECVATINLPITYVKGDLFACPKTDSLAHCISEDCRMGAGIAVLFKKKFGGVQELLNQQKKPGEVAVLKRDGRYVYYLITKKRASHKPTYENLQKSLEATKCHCLKNGVTDLSMPRQIGCGLDRLQWENVSAIIEEVFEATDIKITVYTL</sequence>
<evidence type="ECO:0000256" key="3">
    <source>
        <dbReference type="ARBA" id="ARBA00004642"/>
    </source>
</evidence>
<dbReference type="GO" id="GO:0140291">
    <property type="term" value="P:peptidyl-glutamate ADP-deribosylation"/>
    <property type="evidence" value="ECO:0007669"/>
    <property type="project" value="TreeGrafter"/>
</dbReference>
<keyword evidence="7" id="KW-0539">Nucleus</keyword>
<reference evidence="17 18" key="1">
    <citation type="submission" date="2013-11" db="EMBL/GenBank/DDBJ databases">
        <title>The Damaraland mole rat (Fukomys damarensis) genome and evolution of African mole rats.</title>
        <authorList>
            <person name="Gladyshev V.N."/>
            <person name="Fang X."/>
        </authorList>
    </citation>
    <scope>NUCLEOTIDE SEQUENCE [LARGE SCALE GENOMIC DNA]</scope>
    <source>
        <tissue evidence="17">Liver</tissue>
    </source>
</reference>
<dbReference type="GO" id="GO:0005654">
    <property type="term" value="C:nucleoplasm"/>
    <property type="evidence" value="ECO:0007669"/>
    <property type="project" value="UniProtKB-SubCell"/>
</dbReference>
<dbReference type="SUPFAM" id="SSF52949">
    <property type="entry name" value="Macro domain-like"/>
    <property type="match status" value="1"/>
</dbReference>
<evidence type="ECO:0000256" key="1">
    <source>
        <dbReference type="ARBA" id="ARBA00004286"/>
    </source>
</evidence>
<evidence type="ECO:0000256" key="11">
    <source>
        <dbReference type="ARBA" id="ARBA00075682"/>
    </source>
</evidence>
<evidence type="ECO:0000256" key="14">
    <source>
        <dbReference type="SAM" id="MobiDB-lite"/>
    </source>
</evidence>
<comment type="subcellular location">
    <subcellularLocation>
        <location evidence="1">Chromosome</location>
    </subcellularLocation>
    <subcellularLocation>
        <location evidence="2">Nucleus</location>
        <location evidence="2">Nucleolus</location>
    </subcellularLocation>
    <subcellularLocation>
        <location evidence="3">Nucleus</location>
        <location evidence="3">Nucleoplasm</location>
    </subcellularLocation>
</comment>
<dbReference type="GO" id="GO:0005730">
    <property type="term" value="C:nucleolus"/>
    <property type="evidence" value="ECO:0007669"/>
    <property type="project" value="UniProtKB-SubCell"/>
</dbReference>
<dbReference type="FunFam" id="3.40.220.10:FF:000007">
    <property type="entry name" value="O-acetyl-ADP-ribose deacetylase 1"/>
    <property type="match status" value="1"/>
</dbReference>
<evidence type="ECO:0000256" key="8">
    <source>
        <dbReference type="ARBA" id="ARBA00049015"/>
    </source>
</evidence>
<feature type="chain" id="PRO_5001873801" description="ADP-ribose glycohydrolase OARD1" evidence="15">
    <location>
        <begin position="32"/>
        <end position="281"/>
    </location>
</feature>
<feature type="compositionally biased region" description="Low complexity" evidence="14">
    <location>
        <begin position="87"/>
        <end position="97"/>
    </location>
</feature>
<evidence type="ECO:0000256" key="9">
    <source>
        <dbReference type="ARBA" id="ARBA00058495"/>
    </source>
</evidence>